<proteinExistence type="predicted"/>
<dbReference type="AlphaFoldDB" id="A0A0A0KPC2"/>
<evidence type="ECO:0000313" key="2">
    <source>
        <dbReference type="EMBL" id="KGN50282.1"/>
    </source>
</evidence>
<reference evidence="2 3" key="1">
    <citation type="journal article" date="2009" name="Nat. Genet.">
        <title>The genome of the cucumber, Cucumis sativus L.</title>
        <authorList>
            <person name="Huang S."/>
            <person name="Li R."/>
            <person name="Zhang Z."/>
            <person name="Li L."/>
            <person name="Gu X."/>
            <person name="Fan W."/>
            <person name="Lucas W.J."/>
            <person name="Wang X."/>
            <person name="Xie B."/>
            <person name="Ni P."/>
            <person name="Ren Y."/>
            <person name="Zhu H."/>
            <person name="Li J."/>
            <person name="Lin K."/>
            <person name="Jin W."/>
            <person name="Fei Z."/>
            <person name="Li G."/>
            <person name="Staub J."/>
            <person name="Kilian A."/>
            <person name="van der Vossen E.A."/>
            <person name="Wu Y."/>
            <person name="Guo J."/>
            <person name="He J."/>
            <person name="Jia Z."/>
            <person name="Ren Y."/>
            <person name="Tian G."/>
            <person name="Lu Y."/>
            <person name="Ruan J."/>
            <person name="Qian W."/>
            <person name="Wang M."/>
            <person name="Huang Q."/>
            <person name="Li B."/>
            <person name="Xuan Z."/>
            <person name="Cao J."/>
            <person name="Asan"/>
            <person name="Wu Z."/>
            <person name="Zhang J."/>
            <person name="Cai Q."/>
            <person name="Bai Y."/>
            <person name="Zhao B."/>
            <person name="Han Y."/>
            <person name="Li Y."/>
            <person name="Li X."/>
            <person name="Wang S."/>
            <person name="Shi Q."/>
            <person name="Liu S."/>
            <person name="Cho W.K."/>
            <person name="Kim J.Y."/>
            <person name="Xu Y."/>
            <person name="Heller-Uszynska K."/>
            <person name="Miao H."/>
            <person name="Cheng Z."/>
            <person name="Zhang S."/>
            <person name="Wu J."/>
            <person name="Yang Y."/>
            <person name="Kang H."/>
            <person name="Li M."/>
            <person name="Liang H."/>
            <person name="Ren X."/>
            <person name="Shi Z."/>
            <person name="Wen M."/>
            <person name="Jian M."/>
            <person name="Yang H."/>
            <person name="Zhang G."/>
            <person name="Yang Z."/>
            <person name="Chen R."/>
            <person name="Liu S."/>
            <person name="Li J."/>
            <person name="Ma L."/>
            <person name="Liu H."/>
            <person name="Zhou Y."/>
            <person name="Zhao J."/>
            <person name="Fang X."/>
            <person name="Li G."/>
            <person name="Fang L."/>
            <person name="Li Y."/>
            <person name="Liu D."/>
            <person name="Zheng H."/>
            <person name="Zhang Y."/>
            <person name="Qin N."/>
            <person name="Li Z."/>
            <person name="Yang G."/>
            <person name="Yang S."/>
            <person name="Bolund L."/>
            <person name="Kristiansen K."/>
            <person name="Zheng H."/>
            <person name="Li S."/>
            <person name="Zhang X."/>
            <person name="Yang H."/>
            <person name="Wang J."/>
            <person name="Sun R."/>
            <person name="Zhang B."/>
            <person name="Jiang S."/>
            <person name="Wang J."/>
            <person name="Du Y."/>
            <person name="Li S."/>
        </authorList>
    </citation>
    <scope>NUCLEOTIDE SEQUENCE [LARGE SCALE GENOMIC DNA]</scope>
    <source>
        <strain evidence="3">cv. 9930</strain>
    </source>
</reference>
<name>A0A0A0KPC2_CUCSA</name>
<sequence length="62" mass="6868">MARDMHHMKPHLVPLLVFVLTCGEEIFELDAAMVELEKVRGEIGASANQGRILFGCEGSITR</sequence>
<gene>
    <name evidence="2" type="ORF">Csa_5G165280</name>
</gene>
<dbReference type="Gramene" id="KGN50282">
    <property type="protein sequence ID" value="KGN50282"/>
    <property type="gene ID" value="Csa_5G165280"/>
</dbReference>
<keyword evidence="1" id="KW-0732">Signal</keyword>
<keyword evidence="3" id="KW-1185">Reference proteome</keyword>
<dbReference type="Proteomes" id="UP000029981">
    <property type="component" value="Chromosome 5"/>
</dbReference>
<evidence type="ECO:0000256" key="1">
    <source>
        <dbReference type="SAM" id="SignalP"/>
    </source>
</evidence>
<evidence type="ECO:0000313" key="3">
    <source>
        <dbReference type="Proteomes" id="UP000029981"/>
    </source>
</evidence>
<reference evidence="2 3" key="4">
    <citation type="journal article" date="2011" name="BMC Genomics">
        <title>RNA-Seq improves annotation of protein-coding genes in the cucumber genome.</title>
        <authorList>
            <person name="Li Z."/>
            <person name="Zhang Z."/>
            <person name="Yan P."/>
            <person name="Huang S."/>
            <person name="Fei Z."/>
            <person name="Lin K."/>
        </authorList>
    </citation>
    <scope>NUCLEOTIDE SEQUENCE [LARGE SCALE GENOMIC DNA]</scope>
    <source>
        <strain evidence="3">cv. 9930</strain>
    </source>
</reference>
<reference evidence="2 3" key="2">
    <citation type="journal article" date="2009" name="PLoS ONE">
        <title>An integrated genetic and cytogenetic map of the cucumber genome.</title>
        <authorList>
            <person name="Ren Y."/>
            <person name="Zhang Z."/>
            <person name="Liu J."/>
            <person name="Staub J.E."/>
            <person name="Han Y."/>
            <person name="Cheng Z."/>
            <person name="Li X."/>
            <person name="Lu J."/>
            <person name="Miao H."/>
            <person name="Kang H."/>
            <person name="Xie B."/>
            <person name="Gu X."/>
            <person name="Wang X."/>
            <person name="Du Y."/>
            <person name="Jin W."/>
            <person name="Huang S."/>
        </authorList>
    </citation>
    <scope>NUCLEOTIDE SEQUENCE [LARGE SCALE GENOMIC DNA]</scope>
    <source>
        <strain evidence="3">cv. 9930</strain>
    </source>
</reference>
<organism evidence="2 3">
    <name type="scientific">Cucumis sativus</name>
    <name type="common">Cucumber</name>
    <dbReference type="NCBI Taxonomy" id="3659"/>
    <lineage>
        <taxon>Eukaryota</taxon>
        <taxon>Viridiplantae</taxon>
        <taxon>Streptophyta</taxon>
        <taxon>Embryophyta</taxon>
        <taxon>Tracheophyta</taxon>
        <taxon>Spermatophyta</taxon>
        <taxon>Magnoliopsida</taxon>
        <taxon>eudicotyledons</taxon>
        <taxon>Gunneridae</taxon>
        <taxon>Pentapetalae</taxon>
        <taxon>rosids</taxon>
        <taxon>fabids</taxon>
        <taxon>Cucurbitales</taxon>
        <taxon>Cucurbitaceae</taxon>
        <taxon>Benincaseae</taxon>
        <taxon>Cucumis</taxon>
    </lineage>
</organism>
<feature type="chain" id="PRO_5001965444" evidence="1">
    <location>
        <begin position="24"/>
        <end position="62"/>
    </location>
</feature>
<dbReference type="EMBL" id="CM002926">
    <property type="protein sequence ID" value="KGN50282.1"/>
    <property type="molecule type" value="Genomic_DNA"/>
</dbReference>
<accession>A0A0A0KPC2</accession>
<feature type="signal peptide" evidence="1">
    <location>
        <begin position="1"/>
        <end position="23"/>
    </location>
</feature>
<reference evidence="2 3" key="3">
    <citation type="journal article" date="2010" name="BMC Genomics">
        <title>Transcriptome sequencing and comparative analysis of cucumber flowers with different sex types.</title>
        <authorList>
            <person name="Guo S."/>
            <person name="Zheng Y."/>
            <person name="Joung J.G."/>
            <person name="Liu S."/>
            <person name="Zhang Z."/>
            <person name="Crasta O.R."/>
            <person name="Sobral B.W."/>
            <person name="Xu Y."/>
            <person name="Huang S."/>
            <person name="Fei Z."/>
        </authorList>
    </citation>
    <scope>NUCLEOTIDE SEQUENCE [LARGE SCALE GENOMIC DNA]</scope>
    <source>
        <strain evidence="3">cv. 9930</strain>
    </source>
</reference>
<protein>
    <submittedName>
        <fullName evidence="2">Uncharacterized protein</fullName>
    </submittedName>
</protein>